<sequence>MHFLPSIESIVSRSKAMFTSCHLSQLGFSFYYGRKSQEQPHGRSVYYGGVTLINHLMFSPPTPPFFWH</sequence>
<reference evidence="1" key="2">
    <citation type="journal article" date="2015" name="Fish Shellfish Immunol.">
        <title>Early steps in the European eel (Anguilla anguilla)-Vibrio vulnificus interaction in the gills: Role of the RtxA13 toxin.</title>
        <authorList>
            <person name="Callol A."/>
            <person name="Pajuelo D."/>
            <person name="Ebbesson L."/>
            <person name="Teles M."/>
            <person name="MacKenzie S."/>
            <person name="Amaro C."/>
        </authorList>
    </citation>
    <scope>NUCLEOTIDE SEQUENCE</scope>
</reference>
<dbReference type="EMBL" id="GBXM01090974">
    <property type="protein sequence ID" value="JAH17603.1"/>
    <property type="molecule type" value="Transcribed_RNA"/>
</dbReference>
<reference evidence="1" key="1">
    <citation type="submission" date="2014-11" db="EMBL/GenBank/DDBJ databases">
        <authorList>
            <person name="Amaro Gonzalez C."/>
        </authorList>
    </citation>
    <scope>NUCLEOTIDE SEQUENCE</scope>
</reference>
<accession>A0A0E9QNE6</accession>
<proteinExistence type="predicted"/>
<evidence type="ECO:0000313" key="1">
    <source>
        <dbReference type="EMBL" id="JAH17603.1"/>
    </source>
</evidence>
<protein>
    <submittedName>
        <fullName evidence="1">Uncharacterized protein</fullName>
    </submittedName>
</protein>
<organism evidence="1">
    <name type="scientific">Anguilla anguilla</name>
    <name type="common">European freshwater eel</name>
    <name type="synonym">Muraena anguilla</name>
    <dbReference type="NCBI Taxonomy" id="7936"/>
    <lineage>
        <taxon>Eukaryota</taxon>
        <taxon>Metazoa</taxon>
        <taxon>Chordata</taxon>
        <taxon>Craniata</taxon>
        <taxon>Vertebrata</taxon>
        <taxon>Euteleostomi</taxon>
        <taxon>Actinopterygii</taxon>
        <taxon>Neopterygii</taxon>
        <taxon>Teleostei</taxon>
        <taxon>Anguilliformes</taxon>
        <taxon>Anguillidae</taxon>
        <taxon>Anguilla</taxon>
    </lineage>
</organism>
<dbReference type="AlphaFoldDB" id="A0A0E9QNE6"/>
<name>A0A0E9QNE6_ANGAN</name>